<keyword evidence="3 8" id="KW-0812">Transmembrane</keyword>
<dbReference type="PANTHER" id="PTHR42643:SF38">
    <property type="entry name" value="IONOTROPIC RECEPTOR 100A"/>
    <property type="match status" value="1"/>
</dbReference>
<feature type="transmembrane region" description="Helical" evidence="8">
    <location>
        <begin position="142"/>
        <end position="159"/>
    </location>
</feature>
<comment type="caution">
    <text evidence="9">The sequence shown here is derived from an EMBL/GenBank/DDBJ whole genome shotgun (WGS) entry which is preliminary data.</text>
</comment>
<evidence type="ECO:0000256" key="8">
    <source>
        <dbReference type="SAM" id="Phobius"/>
    </source>
</evidence>
<gene>
    <name evidence="9" type="ORF">HPB51_024473</name>
</gene>
<evidence type="ECO:0000256" key="3">
    <source>
        <dbReference type="ARBA" id="ARBA00022692"/>
    </source>
</evidence>
<sequence>MTLIFKYFENIEAAFLPVVIGQADILMSLAKLDEQLIEVFAVPRPIRYTYETFYTMRNVRSPDVSFFGVILDSREGFCILILVVIAVWLTLSLRDYSFRGVFRLDAALDSAMFLIASFLANYSEIPADSADIRRYGSRFSRTSILVTWLLAILPLSVYFRGELISRLAVQIPNSQIDTLEKLELELDKGNVHPCVVKDGCMSTVLAGTIPYRNQTLLAKLQKAFRLKGPGNASILYTVEECLGCATRPGFACLSCRIEGCHRKKLNRIVVESKEPFNLAFATTPTTKGYPLAQAYDQLLQRFFETSIGPFHEKTWKCADDGGLMRSLEGAQAIEKVSRVFEMSAFLATLACLLGLSLLVFVVELALSSPRMKVACALPATNPADEEEASAAHNRGRKRRRQSRCILVM</sequence>
<dbReference type="PANTHER" id="PTHR42643">
    <property type="entry name" value="IONOTROPIC RECEPTOR 20A-RELATED"/>
    <property type="match status" value="1"/>
</dbReference>
<dbReference type="EMBL" id="JABSTU010000001">
    <property type="protein sequence ID" value="KAH8042542.1"/>
    <property type="molecule type" value="Genomic_DNA"/>
</dbReference>
<evidence type="ECO:0000256" key="1">
    <source>
        <dbReference type="ARBA" id="ARBA00004651"/>
    </source>
</evidence>
<evidence type="ECO:0000256" key="6">
    <source>
        <dbReference type="ARBA" id="ARBA00023170"/>
    </source>
</evidence>
<reference evidence="9" key="2">
    <citation type="submission" date="2021-09" db="EMBL/GenBank/DDBJ databases">
        <authorList>
            <person name="Jia N."/>
            <person name="Wang J."/>
            <person name="Shi W."/>
            <person name="Du L."/>
            <person name="Sun Y."/>
            <person name="Zhan W."/>
            <person name="Jiang J."/>
            <person name="Wang Q."/>
            <person name="Zhang B."/>
            <person name="Ji P."/>
            <person name="Sakyi L.B."/>
            <person name="Cui X."/>
            <person name="Yuan T."/>
            <person name="Jiang B."/>
            <person name="Yang W."/>
            <person name="Lam T.T.-Y."/>
            <person name="Chang Q."/>
            <person name="Ding S."/>
            <person name="Wang X."/>
            <person name="Zhu J."/>
            <person name="Ruan X."/>
            <person name="Zhao L."/>
            <person name="Wei J."/>
            <person name="Que T."/>
            <person name="Du C."/>
            <person name="Cheng J."/>
            <person name="Dai P."/>
            <person name="Han X."/>
            <person name="Huang E."/>
            <person name="Gao Y."/>
            <person name="Liu J."/>
            <person name="Shao H."/>
            <person name="Ye R."/>
            <person name="Li L."/>
            <person name="Wei W."/>
            <person name="Wang X."/>
            <person name="Wang C."/>
            <person name="Huo Q."/>
            <person name="Li W."/>
            <person name="Guo W."/>
            <person name="Chen H."/>
            <person name="Chen S."/>
            <person name="Zhou L."/>
            <person name="Zhou L."/>
            <person name="Ni X."/>
            <person name="Tian J."/>
            <person name="Zhou Y."/>
            <person name="Sheng Y."/>
            <person name="Liu T."/>
            <person name="Pan Y."/>
            <person name="Xia L."/>
            <person name="Li J."/>
            <person name="Zhao F."/>
            <person name="Cao W."/>
        </authorList>
    </citation>
    <scope>NUCLEOTIDE SEQUENCE</scope>
    <source>
        <strain evidence="9">Rmic-2018</strain>
        <tissue evidence="9">Larvae</tissue>
    </source>
</reference>
<dbReference type="InterPro" id="IPR052192">
    <property type="entry name" value="Insect_Ionotropic_Sensory_Rcpt"/>
</dbReference>
<dbReference type="AlphaFoldDB" id="A0A9J6F839"/>
<feature type="transmembrane region" description="Helical" evidence="8">
    <location>
        <begin position="64"/>
        <end position="89"/>
    </location>
</feature>
<accession>A0A9J6F839</accession>
<keyword evidence="10" id="KW-1185">Reference proteome</keyword>
<keyword evidence="6" id="KW-0675">Receptor</keyword>
<evidence type="ECO:0000256" key="5">
    <source>
        <dbReference type="ARBA" id="ARBA00023136"/>
    </source>
</evidence>
<evidence type="ECO:0008006" key="11">
    <source>
        <dbReference type="Google" id="ProtNLM"/>
    </source>
</evidence>
<evidence type="ECO:0000256" key="4">
    <source>
        <dbReference type="ARBA" id="ARBA00022989"/>
    </source>
</evidence>
<dbReference type="Proteomes" id="UP000821866">
    <property type="component" value="Chromosome 1"/>
</dbReference>
<keyword evidence="7" id="KW-0325">Glycoprotein</keyword>
<evidence type="ECO:0000313" key="10">
    <source>
        <dbReference type="Proteomes" id="UP000821866"/>
    </source>
</evidence>
<protein>
    <recommendedName>
        <fullName evidence="11">Ionotropic glutamate receptor C-terminal domain-containing protein</fullName>
    </recommendedName>
</protein>
<comment type="subcellular location">
    <subcellularLocation>
        <location evidence="1">Cell membrane</location>
        <topology evidence="1">Multi-pass membrane protein</topology>
    </subcellularLocation>
</comment>
<keyword evidence="4 8" id="KW-1133">Transmembrane helix</keyword>
<evidence type="ECO:0000313" key="9">
    <source>
        <dbReference type="EMBL" id="KAH8042542.1"/>
    </source>
</evidence>
<name>A0A9J6F839_RHIMP</name>
<dbReference type="GO" id="GO:0005886">
    <property type="term" value="C:plasma membrane"/>
    <property type="evidence" value="ECO:0007669"/>
    <property type="project" value="UniProtKB-SubCell"/>
</dbReference>
<reference evidence="9" key="1">
    <citation type="journal article" date="2020" name="Cell">
        <title>Large-Scale Comparative Analyses of Tick Genomes Elucidate Their Genetic Diversity and Vector Capacities.</title>
        <authorList>
            <consortium name="Tick Genome and Microbiome Consortium (TIGMIC)"/>
            <person name="Jia N."/>
            <person name="Wang J."/>
            <person name="Shi W."/>
            <person name="Du L."/>
            <person name="Sun Y."/>
            <person name="Zhan W."/>
            <person name="Jiang J.F."/>
            <person name="Wang Q."/>
            <person name="Zhang B."/>
            <person name="Ji P."/>
            <person name="Bell-Sakyi L."/>
            <person name="Cui X.M."/>
            <person name="Yuan T.T."/>
            <person name="Jiang B.G."/>
            <person name="Yang W.F."/>
            <person name="Lam T.T."/>
            <person name="Chang Q.C."/>
            <person name="Ding S.J."/>
            <person name="Wang X.J."/>
            <person name="Zhu J.G."/>
            <person name="Ruan X.D."/>
            <person name="Zhao L."/>
            <person name="Wei J.T."/>
            <person name="Ye R.Z."/>
            <person name="Que T.C."/>
            <person name="Du C.H."/>
            <person name="Zhou Y.H."/>
            <person name="Cheng J.X."/>
            <person name="Dai P.F."/>
            <person name="Guo W.B."/>
            <person name="Han X.H."/>
            <person name="Huang E.J."/>
            <person name="Li L.F."/>
            <person name="Wei W."/>
            <person name="Gao Y.C."/>
            <person name="Liu J.Z."/>
            <person name="Shao H.Z."/>
            <person name="Wang X."/>
            <person name="Wang C.C."/>
            <person name="Yang T.C."/>
            <person name="Huo Q.B."/>
            <person name="Li W."/>
            <person name="Chen H.Y."/>
            <person name="Chen S.E."/>
            <person name="Zhou L.G."/>
            <person name="Ni X.B."/>
            <person name="Tian J.H."/>
            <person name="Sheng Y."/>
            <person name="Liu T."/>
            <person name="Pan Y.S."/>
            <person name="Xia L.Y."/>
            <person name="Li J."/>
            <person name="Zhao F."/>
            <person name="Cao W.C."/>
        </authorList>
    </citation>
    <scope>NUCLEOTIDE SEQUENCE</scope>
    <source>
        <strain evidence="9">Rmic-2018</strain>
    </source>
</reference>
<proteinExistence type="predicted"/>
<evidence type="ECO:0000256" key="2">
    <source>
        <dbReference type="ARBA" id="ARBA00022475"/>
    </source>
</evidence>
<evidence type="ECO:0000256" key="7">
    <source>
        <dbReference type="ARBA" id="ARBA00023180"/>
    </source>
</evidence>
<keyword evidence="2" id="KW-1003">Cell membrane</keyword>
<organism evidence="9 10">
    <name type="scientific">Rhipicephalus microplus</name>
    <name type="common">Cattle tick</name>
    <name type="synonym">Boophilus microplus</name>
    <dbReference type="NCBI Taxonomy" id="6941"/>
    <lineage>
        <taxon>Eukaryota</taxon>
        <taxon>Metazoa</taxon>
        <taxon>Ecdysozoa</taxon>
        <taxon>Arthropoda</taxon>
        <taxon>Chelicerata</taxon>
        <taxon>Arachnida</taxon>
        <taxon>Acari</taxon>
        <taxon>Parasitiformes</taxon>
        <taxon>Ixodida</taxon>
        <taxon>Ixodoidea</taxon>
        <taxon>Ixodidae</taxon>
        <taxon>Rhipicephalinae</taxon>
        <taxon>Rhipicephalus</taxon>
        <taxon>Boophilus</taxon>
    </lineage>
</organism>
<feature type="transmembrane region" description="Helical" evidence="8">
    <location>
        <begin position="344"/>
        <end position="366"/>
    </location>
</feature>
<keyword evidence="5 8" id="KW-0472">Membrane</keyword>